<reference evidence="6 7" key="1">
    <citation type="submission" date="2019-02" db="EMBL/GenBank/DDBJ databases">
        <title>Genome sequencing of Clostridium botulinum clinical isolates.</title>
        <authorList>
            <person name="Brunt J."/>
            <person name="Van Vliet A.H.M."/>
            <person name="Stringer S.C."/>
            <person name="Grant K.A."/>
            <person name="Carter A.C."/>
            <person name="Peck M.W."/>
        </authorList>
    </citation>
    <scope>NUCLEOTIDE SEQUENCE [LARGE SCALE GENOMIC DNA]</scope>
    <source>
        <strain evidence="6 7">R1125/03</strain>
    </source>
</reference>
<keyword evidence="3 5" id="KW-1133">Transmembrane helix</keyword>
<evidence type="ECO:0000256" key="4">
    <source>
        <dbReference type="ARBA" id="ARBA00023136"/>
    </source>
</evidence>
<accession>A0A6M0T332</accession>
<organism evidence="6 7">
    <name type="scientific">Clostridium botulinum</name>
    <dbReference type="NCBI Taxonomy" id="1491"/>
    <lineage>
        <taxon>Bacteria</taxon>
        <taxon>Bacillati</taxon>
        <taxon>Bacillota</taxon>
        <taxon>Clostridia</taxon>
        <taxon>Eubacteriales</taxon>
        <taxon>Clostridiaceae</taxon>
        <taxon>Clostridium</taxon>
    </lineage>
</organism>
<evidence type="ECO:0000256" key="3">
    <source>
        <dbReference type="ARBA" id="ARBA00022989"/>
    </source>
</evidence>
<feature type="transmembrane region" description="Helical" evidence="5">
    <location>
        <begin position="6"/>
        <end position="28"/>
    </location>
</feature>
<evidence type="ECO:0000256" key="1">
    <source>
        <dbReference type="ARBA" id="ARBA00004141"/>
    </source>
</evidence>
<proteinExistence type="predicted"/>
<dbReference type="Proteomes" id="UP000473089">
    <property type="component" value="Unassembled WGS sequence"/>
</dbReference>
<gene>
    <name evidence="6" type="ORF">EXM42_18100</name>
</gene>
<dbReference type="EMBL" id="SGJP01000068">
    <property type="protein sequence ID" value="NFA62227.1"/>
    <property type="molecule type" value="Genomic_DNA"/>
</dbReference>
<evidence type="ECO:0008006" key="8">
    <source>
        <dbReference type="Google" id="ProtNLM"/>
    </source>
</evidence>
<keyword evidence="4 5" id="KW-0472">Membrane</keyword>
<comment type="caution">
    <text evidence="6">The sequence shown here is derived from an EMBL/GenBank/DDBJ whole genome shotgun (WGS) entry which is preliminary data.</text>
</comment>
<dbReference type="Pfam" id="PF04193">
    <property type="entry name" value="PQ-loop"/>
    <property type="match status" value="1"/>
</dbReference>
<evidence type="ECO:0000256" key="2">
    <source>
        <dbReference type="ARBA" id="ARBA00022692"/>
    </source>
</evidence>
<keyword evidence="2 5" id="KW-0812">Transmembrane</keyword>
<sequence length="106" mass="12222">MADLHFWGNIAQALGSFTLIYSFFPQIYKLLKLKNSQGISIQYWTILTLGVICIAINLTISKVNIFIQITQWLNAALALTVLLLSNKYKRKIVGEKTSNIYKYYER</sequence>
<dbReference type="InterPro" id="IPR006603">
    <property type="entry name" value="PQ-loop_rpt"/>
</dbReference>
<evidence type="ECO:0000256" key="5">
    <source>
        <dbReference type="SAM" id="Phobius"/>
    </source>
</evidence>
<dbReference type="GO" id="GO:0016020">
    <property type="term" value="C:membrane"/>
    <property type="evidence" value="ECO:0007669"/>
    <property type="project" value="UniProtKB-SubCell"/>
</dbReference>
<dbReference type="Gene3D" id="1.20.1280.290">
    <property type="match status" value="1"/>
</dbReference>
<feature type="transmembrane region" description="Helical" evidence="5">
    <location>
        <begin position="40"/>
        <end position="59"/>
    </location>
</feature>
<dbReference type="AlphaFoldDB" id="A0A6M0T332"/>
<evidence type="ECO:0000313" key="7">
    <source>
        <dbReference type="Proteomes" id="UP000473089"/>
    </source>
</evidence>
<evidence type="ECO:0000313" key="6">
    <source>
        <dbReference type="EMBL" id="NFA62227.1"/>
    </source>
</evidence>
<name>A0A6M0T332_CLOBO</name>
<comment type="subcellular location">
    <subcellularLocation>
        <location evidence="1">Membrane</location>
        <topology evidence="1">Multi-pass membrane protein</topology>
    </subcellularLocation>
</comment>
<feature type="transmembrane region" description="Helical" evidence="5">
    <location>
        <begin position="65"/>
        <end position="84"/>
    </location>
</feature>
<protein>
    <recommendedName>
        <fullName evidence="8">PQ loop repeat family protein</fullName>
    </recommendedName>
</protein>